<evidence type="ECO:0000259" key="10">
    <source>
        <dbReference type="Pfam" id="PF00593"/>
    </source>
</evidence>
<dbReference type="Gene3D" id="3.55.50.30">
    <property type="match status" value="1"/>
</dbReference>
<keyword evidence="3" id="KW-1134">Transmembrane beta strand</keyword>
<evidence type="ECO:0000259" key="11">
    <source>
        <dbReference type="Pfam" id="PF07715"/>
    </source>
</evidence>
<dbReference type="RefSeq" id="WP_229955697.1">
    <property type="nucleotide sequence ID" value="NZ_BAAAEM010000003.1"/>
</dbReference>
<evidence type="ECO:0000256" key="4">
    <source>
        <dbReference type="ARBA" id="ARBA00022692"/>
    </source>
</evidence>
<dbReference type="PANTHER" id="PTHR30069:SF37">
    <property type="entry name" value="FERRIC VIBRIOBACTIN RECEPTOR VIUA"/>
    <property type="match status" value="1"/>
</dbReference>
<evidence type="ECO:0000256" key="6">
    <source>
        <dbReference type="ARBA" id="ARBA00023136"/>
    </source>
</evidence>
<dbReference type="InterPro" id="IPR000531">
    <property type="entry name" value="Beta-barrel_TonB"/>
</dbReference>
<dbReference type="PANTHER" id="PTHR30069">
    <property type="entry name" value="TONB-DEPENDENT OUTER MEMBRANE RECEPTOR"/>
    <property type="match status" value="1"/>
</dbReference>
<dbReference type="Pfam" id="PF07715">
    <property type="entry name" value="Plug"/>
    <property type="match status" value="1"/>
</dbReference>
<dbReference type="InterPro" id="IPR012910">
    <property type="entry name" value="Plug_dom"/>
</dbReference>
<proteinExistence type="inferred from homology"/>
<evidence type="ECO:0000256" key="7">
    <source>
        <dbReference type="ARBA" id="ARBA00023237"/>
    </source>
</evidence>
<keyword evidence="2" id="KW-0813">Transport</keyword>
<keyword evidence="9" id="KW-0732">Signal</keyword>
<sequence>MMRYHNSIAAAVLGVAIAAPAHADSQVEVNIAAGRLDSAIFVLGEQAGISIGLADPRMGARRVPGIKGRMTSHQALTRLLAGSGTRPQRVDARHWRIVAIPKRNKRAKRKEKRRAYAAAKPLPSPPVIHPEIVVTGQLVHNNIQTDAAGSRLSLSLDDIGPSAEVRGTDALLETLPSLSSTQLGPGRNRLFIRGIADSSFNGPNQAVSGQYLGEARLNYNAPDPDLRLIDLNRIEVYQGPQGTRFGAGTLGGVIKMVPNAVQLNEVSGKASLAFAATQHGDPSADANATFNIPLIDGSMGIRTSIYGGRQGGYIDDRRRGLKDVNRMDTIGGRFMFRADPGAGWTVDVMAAGQEIDGRDGQYADREGDKLDRATPFAQPYRNRFALGQLVVRKQWDEMELITAINVVDQKVSETFDLTLPAFEPFFPEQPGLFRQRGNIRLFTSETRLSRSLDNGGSWFLGTSLVNNRYRIRRSVESEFFNNGIAGIENETNEATAFGEITWPLSNRLMVNVGGRISHVWLDGKAMDLPTFALVALDTGSKRNQTDFLPSFGVQYQVAKGLTGHVRYQEGFRAAGIAVRDDQVERFRNDKVAAIEAGLVFSSGGETGFDAGISVAHTKWDDIQADLIGNDGLPGTLNIGRGRIWTIDGTMNWRPLPGLSIEASAIWSNSRLTEPAETVVVGEPEAEFADELPEGAVFVQSNNLPNVSDFSGRMAIGYTSALSDDLDLSLSAWGRYIGESRLGIGPILDVKQGDFIDTGLSASLDFGRRSIWLEASNVFNATGNRFALGSPFTLPFGDQITPLRPRTIRIGFDAKF</sequence>
<organism evidence="12 13">
    <name type="scientific">Parasphingorhabdus litoris</name>
    <dbReference type="NCBI Taxonomy" id="394733"/>
    <lineage>
        <taxon>Bacteria</taxon>
        <taxon>Pseudomonadati</taxon>
        <taxon>Pseudomonadota</taxon>
        <taxon>Alphaproteobacteria</taxon>
        <taxon>Sphingomonadales</taxon>
        <taxon>Sphingomonadaceae</taxon>
        <taxon>Parasphingorhabdus</taxon>
    </lineage>
</organism>
<protein>
    <recommendedName>
        <fullName evidence="14">TonB-dependent receptor</fullName>
    </recommendedName>
</protein>
<dbReference type="InterPro" id="IPR039426">
    <property type="entry name" value="TonB-dep_rcpt-like"/>
</dbReference>
<evidence type="ECO:0008006" key="14">
    <source>
        <dbReference type="Google" id="ProtNLM"/>
    </source>
</evidence>
<evidence type="ECO:0000256" key="5">
    <source>
        <dbReference type="ARBA" id="ARBA00023077"/>
    </source>
</evidence>
<accession>A0ABN1AYJ9</accession>
<dbReference type="SUPFAM" id="SSF56935">
    <property type="entry name" value="Porins"/>
    <property type="match status" value="1"/>
</dbReference>
<comment type="similarity">
    <text evidence="8">Belongs to the TonB-dependent receptor family.</text>
</comment>
<feature type="domain" description="TonB-dependent receptor plug" evidence="11">
    <location>
        <begin position="146"/>
        <end position="253"/>
    </location>
</feature>
<dbReference type="Pfam" id="PF00593">
    <property type="entry name" value="TonB_dep_Rec_b-barrel"/>
    <property type="match status" value="1"/>
</dbReference>
<feature type="chain" id="PRO_5045510967" description="TonB-dependent receptor" evidence="9">
    <location>
        <begin position="24"/>
        <end position="815"/>
    </location>
</feature>
<reference evidence="12 13" key="1">
    <citation type="journal article" date="2019" name="Int. J. Syst. Evol. Microbiol.">
        <title>The Global Catalogue of Microorganisms (GCM) 10K type strain sequencing project: providing services to taxonomists for standard genome sequencing and annotation.</title>
        <authorList>
            <consortium name="The Broad Institute Genomics Platform"/>
            <consortium name="The Broad Institute Genome Sequencing Center for Infectious Disease"/>
            <person name="Wu L."/>
            <person name="Ma J."/>
        </authorList>
    </citation>
    <scope>NUCLEOTIDE SEQUENCE [LARGE SCALE GENOMIC DNA]</scope>
    <source>
        <strain evidence="12 13">JCM 14162</strain>
    </source>
</reference>
<keyword evidence="4" id="KW-0812">Transmembrane</keyword>
<gene>
    <name evidence="12" type="ORF">GCM10009096_31740</name>
</gene>
<evidence type="ECO:0000313" key="12">
    <source>
        <dbReference type="EMBL" id="GAA0486591.1"/>
    </source>
</evidence>
<dbReference type="Gene3D" id="2.40.170.20">
    <property type="entry name" value="TonB-dependent receptor, beta-barrel domain"/>
    <property type="match status" value="1"/>
</dbReference>
<keyword evidence="6 8" id="KW-0472">Membrane</keyword>
<comment type="subcellular location">
    <subcellularLocation>
        <location evidence="1">Cell outer membrane</location>
        <topology evidence="1">Multi-pass membrane protein</topology>
    </subcellularLocation>
</comment>
<evidence type="ECO:0000256" key="2">
    <source>
        <dbReference type="ARBA" id="ARBA00022448"/>
    </source>
</evidence>
<keyword evidence="7" id="KW-0998">Cell outer membrane</keyword>
<evidence type="ECO:0000256" key="1">
    <source>
        <dbReference type="ARBA" id="ARBA00004571"/>
    </source>
</evidence>
<dbReference type="InterPro" id="IPR036942">
    <property type="entry name" value="Beta-barrel_TonB_sf"/>
</dbReference>
<keyword evidence="13" id="KW-1185">Reference proteome</keyword>
<feature type="signal peptide" evidence="9">
    <location>
        <begin position="1"/>
        <end position="23"/>
    </location>
</feature>
<comment type="caution">
    <text evidence="12">The sequence shown here is derived from an EMBL/GenBank/DDBJ whole genome shotgun (WGS) entry which is preliminary data.</text>
</comment>
<evidence type="ECO:0000256" key="9">
    <source>
        <dbReference type="SAM" id="SignalP"/>
    </source>
</evidence>
<dbReference type="Proteomes" id="UP001500713">
    <property type="component" value="Unassembled WGS sequence"/>
</dbReference>
<name>A0ABN1AYJ9_9SPHN</name>
<evidence type="ECO:0000256" key="8">
    <source>
        <dbReference type="RuleBase" id="RU003357"/>
    </source>
</evidence>
<evidence type="ECO:0000256" key="3">
    <source>
        <dbReference type="ARBA" id="ARBA00022452"/>
    </source>
</evidence>
<feature type="domain" description="TonB-dependent receptor-like beta-barrel" evidence="10">
    <location>
        <begin position="281"/>
        <end position="776"/>
    </location>
</feature>
<evidence type="ECO:0000313" key="13">
    <source>
        <dbReference type="Proteomes" id="UP001500713"/>
    </source>
</evidence>
<keyword evidence="5 8" id="KW-0798">TonB box</keyword>
<dbReference type="EMBL" id="BAAAEM010000003">
    <property type="protein sequence ID" value="GAA0486591.1"/>
    <property type="molecule type" value="Genomic_DNA"/>
</dbReference>